<dbReference type="AlphaFoldDB" id="A0A9W8ZEX4"/>
<keyword evidence="2" id="KW-1185">Reference proteome</keyword>
<sequence>MSTQPLRRRELLPVESVPKSWVHDTRRPAPSILLPETFVRSAYTEKMLSAFIEIGGFAQFFASEE</sequence>
<evidence type="ECO:0000313" key="2">
    <source>
        <dbReference type="Proteomes" id="UP001140510"/>
    </source>
</evidence>
<name>A0A9W8ZEX4_9PLEO</name>
<gene>
    <name evidence="1" type="ORF">N0V91_006623</name>
</gene>
<protein>
    <submittedName>
        <fullName evidence="1">Uncharacterized protein</fullName>
    </submittedName>
</protein>
<proteinExistence type="predicted"/>
<dbReference type="EMBL" id="JAPEVA010000052">
    <property type="protein sequence ID" value="KAJ4403392.1"/>
    <property type="molecule type" value="Genomic_DNA"/>
</dbReference>
<comment type="caution">
    <text evidence="1">The sequence shown here is derived from an EMBL/GenBank/DDBJ whole genome shotgun (WGS) entry which is preliminary data.</text>
</comment>
<evidence type="ECO:0000313" key="1">
    <source>
        <dbReference type="EMBL" id="KAJ4403392.1"/>
    </source>
</evidence>
<accession>A0A9W8ZEX4</accession>
<dbReference type="Proteomes" id="UP001140510">
    <property type="component" value="Unassembled WGS sequence"/>
</dbReference>
<organism evidence="1 2">
    <name type="scientific">Didymella pomorum</name>
    <dbReference type="NCBI Taxonomy" id="749634"/>
    <lineage>
        <taxon>Eukaryota</taxon>
        <taxon>Fungi</taxon>
        <taxon>Dikarya</taxon>
        <taxon>Ascomycota</taxon>
        <taxon>Pezizomycotina</taxon>
        <taxon>Dothideomycetes</taxon>
        <taxon>Pleosporomycetidae</taxon>
        <taxon>Pleosporales</taxon>
        <taxon>Pleosporineae</taxon>
        <taxon>Didymellaceae</taxon>
        <taxon>Didymella</taxon>
    </lineage>
</organism>
<reference evidence="1" key="1">
    <citation type="submission" date="2022-10" db="EMBL/GenBank/DDBJ databases">
        <title>Tapping the CABI collections for fungal endophytes: first genome assemblies for Collariella, Neodidymelliopsis, Ascochyta clinopodiicola, Didymella pomorum, Didymosphaeria variabile, Neocosmospora piperis and Neocucurbitaria cava.</title>
        <authorList>
            <person name="Hill R."/>
        </authorList>
    </citation>
    <scope>NUCLEOTIDE SEQUENCE</scope>
    <source>
        <strain evidence="1">IMI 355091</strain>
    </source>
</reference>